<name>G5ICF8_9FIRM</name>
<dbReference type="Gene3D" id="1.50.10.100">
    <property type="entry name" value="Chondroitin AC/alginate lyase"/>
    <property type="match status" value="1"/>
</dbReference>
<comment type="subcellular location">
    <subcellularLocation>
        <location evidence="1">Periplasm</location>
    </subcellularLocation>
</comment>
<dbReference type="GO" id="GO:0016829">
    <property type="term" value="F:lyase activity"/>
    <property type="evidence" value="ECO:0007669"/>
    <property type="project" value="UniProtKB-KW"/>
</dbReference>
<dbReference type="PANTHER" id="PTHR39210">
    <property type="entry name" value="HEPARIN-SULFATE LYASE"/>
    <property type="match status" value="1"/>
</dbReference>
<dbReference type="HOGENOM" id="CLU_023844_0_0_9"/>
<evidence type="ECO:0000313" key="6">
    <source>
        <dbReference type="EMBL" id="EHI60808.1"/>
    </source>
</evidence>
<accession>G5ICF8</accession>
<evidence type="ECO:0000259" key="5">
    <source>
        <dbReference type="Pfam" id="PF07940"/>
    </source>
</evidence>
<evidence type="ECO:0000313" key="7">
    <source>
        <dbReference type="Proteomes" id="UP000005384"/>
    </source>
</evidence>
<keyword evidence="3" id="KW-0574">Periplasm</keyword>
<keyword evidence="7" id="KW-1185">Reference proteome</keyword>
<organism evidence="6 7">
    <name type="scientific">Hungatella hathewayi WAL-18680</name>
    <dbReference type="NCBI Taxonomy" id="742737"/>
    <lineage>
        <taxon>Bacteria</taxon>
        <taxon>Bacillati</taxon>
        <taxon>Bacillota</taxon>
        <taxon>Clostridia</taxon>
        <taxon>Lachnospirales</taxon>
        <taxon>Lachnospiraceae</taxon>
        <taxon>Hungatella</taxon>
    </lineage>
</organism>
<dbReference type="AlphaFoldDB" id="G5ICF8"/>
<dbReference type="Proteomes" id="UP000005384">
    <property type="component" value="Unassembled WGS sequence"/>
</dbReference>
<protein>
    <recommendedName>
        <fullName evidence="5">Heparinase II/III-like C-terminal domain-containing protein</fullName>
    </recommendedName>
</protein>
<dbReference type="Gene3D" id="2.70.98.70">
    <property type="match status" value="1"/>
</dbReference>
<dbReference type="GO" id="GO:0042597">
    <property type="term" value="C:periplasmic space"/>
    <property type="evidence" value="ECO:0007669"/>
    <property type="project" value="UniProtKB-SubCell"/>
</dbReference>
<sequence>MISEISKTITMPLTRFLPCPPSTDRKAWGNVPREIASQLVENGEAHLGRRPPVILATDFMDFCRTGDRERYQTLLFERRTTLNDLILAECVEGEGRFLDDIINYVFLICGESAWQLPAHNSYIRDTPQFILPDVTRPVVDLFAAETGAVLGVAEYLLRDAFADISPAVSTVVNENLEKRIFRPYLEEHFWWMGDGESHMNNWTSWCTQNVLLAAFTRETPHEREREMFEKACKSLDYFLDEYGVDGCCDEGAQYYRHAGLTLFNALEVLNGITGDAFVSVYRQEKVRNIASYILNAHVDGEYYVNFADCSPVAGRCNAREFLFGKRTGNQELMAFAAADYQASESPLLPEEHSLFYRLQTIFTHQEMMNCDRQVVLSHPDMFYPSAGLFITRDDNLYLAVKAGDNDDSHNHNDTGSFTIYKNGRPLFIDIGVETYSKKTFSPERYTIWTMQSRYHNLPTFGDVTQLNGPEYRADDVSYELNNTFGQISMDIAAAYPDENIRSYRRLARLDKGETGMSDGCITITDTYDGDTRPVVLSLMTYEEPTLQGSTLQIGALGTCQIEGASAIQTEIIPITDARLKLAWKHDVYRTLVTMDGNQLVLKIK</sequence>
<dbReference type="OrthoDB" id="9793856at2"/>
<dbReference type="Pfam" id="PF07940">
    <property type="entry name" value="Hepar_II_III_C"/>
    <property type="match status" value="1"/>
</dbReference>
<gene>
    <name evidence="6" type="ORF">HMPREF9473_01185</name>
</gene>
<keyword evidence="2" id="KW-0732">Signal</keyword>
<dbReference type="EMBL" id="ADLN01000011">
    <property type="protein sequence ID" value="EHI60808.1"/>
    <property type="molecule type" value="Genomic_DNA"/>
</dbReference>
<feature type="domain" description="Heparinase II/III-like C-terminal" evidence="5">
    <location>
        <begin position="381"/>
        <end position="463"/>
    </location>
</feature>
<dbReference type="PATRIC" id="fig|742737.3.peg.1190"/>
<proteinExistence type="predicted"/>
<dbReference type="InterPro" id="IPR008929">
    <property type="entry name" value="Chondroitin_lyas"/>
</dbReference>
<dbReference type="InterPro" id="IPR012480">
    <property type="entry name" value="Hepar_II_III_C"/>
</dbReference>
<dbReference type="SUPFAM" id="SSF48230">
    <property type="entry name" value="Chondroitin AC/alginate lyase"/>
    <property type="match status" value="1"/>
</dbReference>
<dbReference type="RefSeq" id="WP_006779170.1">
    <property type="nucleotide sequence ID" value="NZ_CP040506.1"/>
</dbReference>
<evidence type="ECO:0000256" key="1">
    <source>
        <dbReference type="ARBA" id="ARBA00004418"/>
    </source>
</evidence>
<evidence type="ECO:0000256" key="2">
    <source>
        <dbReference type="ARBA" id="ARBA00022729"/>
    </source>
</evidence>
<dbReference type="PANTHER" id="PTHR39210:SF1">
    <property type="entry name" value="HEPARIN-SULFATE LYASE"/>
    <property type="match status" value="1"/>
</dbReference>
<evidence type="ECO:0000256" key="4">
    <source>
        <dbReference type="ARBA" id="ARBA00023239"/>
    </source>
</evidence>
<comment type="caution">
    <text evidence="6">The sequence shown here is derived from an EMBL/GenBank/DDBJ whole genome shotgun (WGS) entry which is preliminary data.</text>
</comment>
<evidence type="ECO:0000256" key="3">
    <source>
        <dbReference type="ARBA" id="ARBA00022764"/>
    </source>
</evidence>
<keyword evidence="4" id="KW-0456">Lyase</keyword>
<reference evidence="6 7" key="1">
    <citation type="submission" date="2011-08" db="EMBL/GenBank/DDBJ databases">
        <title>The Genome Sequence of Clostridium hathewayi WAL-18680.</title>
        <authorList>
            <consortium name="The Broad Institute Genome Sequencing Platform"/>
            <person name="Earl A."/>
            <person name="Ward D."/>
            <person name="Feldgarden M."/>
            <person name="Gevers D."/>
            <person name="Finegold S.M."/>
            <person name="Summanen P.H."/>
            <person name="Molitoris D.R."/>
            <person name="Song M."/>
            <person name="Daigneault M."/>
            <person name="Allen-Vercoe E."/>
            <person name="Young S.K."/>
            <person name="Zeng Q."/>
            <person name="Gargeya S."/>
            <person name="Fitzgerald M."/>
            <person name="Haas B."/>
            <person name="Abouelleil A."/>
            <person name="Alvarado L."/>
            <person name="Arachchi H.M."/>
            <person name="Berlin A."/>
            <person name="Brown A."/>
            <person name="Chapman S.B."/>
            <person name="Chen Z."/>
            <person name="Dunbar C."/>
            <person name="Freedman E."/>
            <person name="Gearin G."/>
            <person name="Gellesch M."/>
            <person name="Goldberg J."/>
            <person name="Griggs A."/>
            <person name="Gujja S."/>
            <person name="Heiman D."/>
            <person name="Howarth C."/>
            <person name="Larson L."/>
            <person name="Lui A."/>
            <person name="MacDonald P.J.P."/>
            <person name="Montmayeur A."/>
            <person name="Murphy C."/>
            <person name="Neiman D."/>
            <person name="Pearson M."/>
            <person name="Priest M."/>
            <person name="Roberts A."/>
            <person name="Saif S."/>
            <person name="Shea T."/>
            <person name="Shenoy N."/>
            <person name="Sisk P."/>
            <person name="Stolte C."/>
            <person name="Sykes S."/>
            <person name="Wortman J."/>
            <person name="Nusbaum C."/>
            <person name="Birren B."/>
        </authorList>
    </citation>
    <scope>NUCLEOTIDE SEQUENCE [LARGE SCALE GENOMIC DNA]</scope>
    <source>
        <strain evidence="6 7">WAL-18680</strain>
    </source>
</reference>